<dbReference type="EMBL" id="JTDE01005358">
    <property type="protein sequence ID" value="KAF7249931.1"/>
    <property type="molecule type" value="Genomic_DNA"/>
</dbReference>
<feature type="region of interest" description="Disordered" evidence="1">
    <location>
        <begin position="22"/>
        <end position="42"/>
    </location>
</feature>
<accession>A0A8S9YHT8</accession>
<evidence type="ECO:0000313" key="3">
    <source>
        <dbReference type="Proteomes" id="UP000822476"/>
    </source>
</evidence>
<sequence length="138" mass="15072">FVKQFYRLPGLRKSNLNRRSRWLTAEPDDPASRSNVPTDDISVSGACNPGTTVVVTSDNVEASCRSSVSSRGLHIWCRSGHTGNGNYVLLATTSSGDVSYDVVVTYLTCNMPLTDVGKWTPMLKLHSSQSPVGRHMIE</sequence>
<proteinExistence type="predicted"/>
<reference evidence="2" key="1">
    <citation type="submission" date="2019-07" db="EMBL/GenBank/DDBJ databases">
        <title>Annotation for the trematode Paragonimus miyazaki's.</title>
        <authorList>
            <person name="Choi Y.-J."/>
        </authorList>
    </citation>
    <scope>NUCLEOTIDE SEQUENCE</scope>
    <source>
        <strain evidence="2">Japan</strain>
    </source>
</reference>
<dbReference type="Proteomes" id="UP000822476">
    <property type="component" value="Unassembled WGS sequence"/>
</dbReference>
<keyword evidence="3" id="KW-1185">Reference proteome</keyword>
<protein>
    <submittedName>
        <fullName evidence="2">Uncharacterized protein</fullName>
    </submittedName>
</protein>
<dbReference type="AlphaFoldDB" id="A0A8S9YHT8"/>
<evidence type="ECO:0000256" key="1">
    <source>
        <dbReference type="SAM" id="MobiDB-lite"/>
    </source>
</evidence>
<gene>
    <name evidence="2" type="ORF">EG68_09011</name>
</gene>
<comment type="caution">
    <text evidence="2">The sequence shown here is derived from an EMBL/GenBank/DDBJ whole genome shotgun (WGS) entry which is preliminary data.</text>
</comment>
<name>A0A8S9YHT8_9TREM</name>
<feature type="non-terminal residue" evidence="2">
    <location>
        <position position="1"/>
    </location>
</feature>
<evidence type="ECO:0000313" key="2">
    <source>
        <dbReference type="EMBL" id="KAF7249931.1"/>
    </source>
</evidence>
<organism evidence="2 3">
    <name type="scientific">Paragonimus skrjabini miyazakii</name>
    <dbReference type="NCBI Taxonomy" id="59628"/>
    <lineage>
        <taxon>Eukaryota</taxon>
        <taxon>Metazoa</taxon>
        <taxon>Spiralia</taxon>
        <taxon>Lophotrochozoa</taxon>
        <taxon>Platyhelminthes</taxon>
        <taxon>Trematoda</taxon>
        <taxon>Digenea</taxon>
        <taxon>Plagiorchiida</taxon>
        <taxon>Troglotremata</taxon>
        <taxon>Troglotrematidae</taxon>
        <taxon>Paragonimus</taxon>
    </lineage>
</organism>